<organism evidence="2 3">
    <name type="scientific">Rhodococcoides trifolii</name>
    <dbReference type="NCBI Taxonomy" id="908250"/>
    <lineage>
        <taxon>Bacteria</taxon>
        <taxon>Bacillati</taxon>
        <taxon>Actinomycetota</taxon>
        <taxon>Actinomycetes</taxon>
        <taxon>Mycobacteriales</taxon>
        <taxon>Nocardiaceae</taxon>
        <taxon>Rhodococcoides</taxon>
    </lineage>
</organism>
<evidence type="ECO:0008006" key="4">
    <source>
        <dbReference type="Google" id="ProtNLM"/>
    </source>
</evidence>
<proteinExistence type="predicted"/>
<dbReference type="EMBL" id="BMCU01000005">
    <property type="protein sequence ID" value="GGG22426.1"/>
    <property type="molecule type" value="Genomic_DNA"/>
</dbReference>
<dbReference type="InterPro" id="IPR024244">
    <property type="entry name" value="DUF2537"/>
</dbReference>
<feature type="transmembrane region" description="Helical" evidence="1">
    <location>
        <begin position="33"/>
        <end position="53"/>
    </location>
</feature>
<evidence type="ECO:0000313" key="3">
    <source>
        <dbReference type="Proteomes" id="UP000654257"/>
    </source>
</evidence>
<gene>
    <name evidence="2" type="ORF">GCM10007304_40290</name>
</gene>
<feature type="transmembrane region" description="Helical" evidence="1">
    <location>
        <begin position="7"/>
        <end position="27"/>
    </location>
</feature>
<name>A0A917LGI8_9NOCA</name>
<keyword evidence="3" id="KW-1185">Reference proteome</keyword>
<dbReference type="Pfam" id="PF10801">
    <property type="entry name" value="DUF2537"/>
    <property type="match status" value="1"/>
</dbReference>
<dbReference type="RefSeq" id="WP_188546704.1">
    <property type="nucleotide sequence ID" value="NZ_BMCU01000005.1"/>
</dbReference>
<reference evidence="2" key="2">
    <citation type="submission" date="2020-09" db="EMBL/GenBank/DDBJ databases">
        <authorList>
            <person name="Sun Q."/>
            <person name="Sedlacek I."/>
        </authorList>
    </citation>
    <scope>NUCLEOTIDE SEQUENCE</scope>
    <source>
        <strain evidence="2">CCM 7905</strain>
    </source>
</reference>
<comment type="caution">
    <text evidence="2">The sequence shown here is derived from an EMBL/GenBank/DDBJ whole genome shotgun (WGS) entry which is preliminary data.</text>
</comment>
<evidence type="ECO:0000313" key="2">
    <source>
        <dbReference type="EMBL" id="GGG22426.1"/>
    </source>
</evidence>
<keyword evidence="1" id="KW-0812">Transmembrane</keyword>
<evidence type="ECO:0000256" key="1">
    <source>
        <dbReference type="SAM" id="Phobius"/>
    </source>
</evidence>
<reference evidence="2" key="1">
    <citation type="journal article" date="2014" name="Int. J. Syst. Evol. Microbiol.">
        <title>Complete genome sequence of Corynebacterium casei LMG S-19264T (=DSM 44701T), isolated from a smear-ripened cheese.</title>
        <authorList>
            <consortium name="US DOE Joint Genome Institute (JGI-PGF)"/>
            <person name="Walter F."/>
            <person name="Albersmeier A."/>
            <person name="Kalinowski J."/>
            <person name="Ruckert C."/>
        </authorList>
    </citation>
    <scope>NUCLEOTIDE SEQUENCE</scope>
    <source>
        <strain evidence="2">CCM 7905</strain>
    </source>
</reference>
<keyword evidence="1" id="KW-1133">Transmembrane helix</keyword>
<keyword evidence="1" id="KW-0472">Membrane</keyword>
<dbReference type="Proteomes" id="UP000654257">
    <property type="component" value="Unassembled WGS sequence"/>
</dbReference>
<sequence length="89" mass="9330">MTDSEDTPWFAGMFCAALAAVLVGALIMSMGLVLSMISVVFAVIVLVVVIAGAAPTLMRYRRRPVWRWVIPGATVGAAVGVVVVLADVL</sequence>
<protein>
    <recommendedName>
        <fullName evidence="4">DUF2537 domain-containing protein</fullName>
    </recommendedName>
</protein>
<accession>A0A917LGI8</accession>
<feature type="transmembrane region" description="Helical" evidence="1">
    <location>
        <begin position="65"/>
        <end position="86"/>
    </location>
</feature>
<dbReference type="AlphaFoldDB" id="A0A917LGI8"/>